<dbReference type="GO" id="GO:0003924">
    <property type="term" value="F:GTPase activity"/>
    <property type="evidence" value="ECO:0007669"/>
    <property type="project" value="InterPro"/>
</dbReference>
<accession>A0A074Z9Y4</accession>
<dbReference type="Proteomes" id="UP000054324">
    <property type="component" value="Unassembled WGS sequence"/>
</dbReference>
<feature type="region of interest" description="Disordered" evidence="4">
    <location>
        <begin position="82"/>
        <end position="107"/>
    </location>
</feature>
<dbReference type="InterPro" id="IPR027417">
    <property type="entry name" value="P-loop_NTPase"/>
</dbReference>
<dbReference type="EMBL" id="KL597100">
    <property type="protein sequence ID" value="KER20050.1"/>
    <property type="molecule type" value="Genomic_DNA"/>
</dbReference>
<dbReference type="OrthoDB" id="6252545at2759"/>
<dbReference type="GO" id="GO:0003746">
    <property type="term" value="F:translation elongation factor activity"/>
    <property type="evidence" value="ECO:0007669"/>
    <property type="project" value="UniProtKB-KW"/>
</dbReference>
<dbReference type="Gene3D" id="3.40.50.300">
    <property type="entry name" value="P-loop containing nucleotide triphosphate hydrolases"/>
    <property type="match status" value="1"/>
</dbReference>
<evidence type="ECO:0000256" key="4">
    <source>
        <dbReference type="SAM" id="MobiDB-lite"/>
    </source>
</evidence>
<evidence type="ECO:0000256" key="1">
    <source>
        <dbReference type="ARBA" id="ARBA00022490"/>
    </source>
</evidence>
<reference evidence="6 7" key="1">
    <citation type="submission" date="2013-11" db="EMBL/GenBank/DDBJ databases">
        <title>Opisthorchis viverrini - life in the bile duct.</title>
        <authorList>
            <person name="Young N.D."/>
            <person name="Nagarajan N."/>
            <person name="Lin S.J."/>
            <person name="Korhonen P.K."/>
            <person name="Jex A.R."/>
            <person name="Hall R.S."/>
            <person name="Safavi-Hemami H."/>
            <person name="Kaewkong W."/>
            <person name="Bertrand D."/>
            <person name="Gao S."/>
            <person name="Seet Q."/>
            <person name="Wongkham S."/>
            <person name="Teh B.T."/>
            <person name="Wongkham C."/>
            <person name="Intapan P.M."/>
            <person name="Maleewong W."/>
            <person name="Yang X."/>
            <person name="Hu M."/>
            <person name="Wang Z."/>
            <person name="Hofmann A."/>
            <person name="Sternberg P.W."/>
            <person name="Tan P."/>
            <person name="Wang J."/>
            <person name="Gasser R.B."/>
        </authorList>
    </citation>
    <scope>NUCLEOTIDE SEQUENCE [LARGE SCALE GENOMIC DNA]</scope>
</reference>
<dbReference type="GO" id="GO:0043022">
    <property type="term" value="F:ribosome binding"/>
    <property type="evidence" value="ECO:0007669"/>
    <property type="project" value="TreeGrafter"/>
</dbReference>
<dbReference type="KEGG" id="ovi:T265_11314"/>
<gene>
    <name evidence="6" type="ORF">T265_11314</name>
</gene>
<dbReference type="InterPro" id="IPR000795">
    <property type="entry name" value="T_Tr_GTP-bd_dom"/>
</dbReference>
<dbReference type="GO" id="GO:1990904">
    <property type="term" value="C:ribonucleoprotein complex"/>
    <property type="evidence" value="ECO:0007669"/>
    <property type="project" value="TreeGrafter"/>
</dbReference>
<evidence type="ECO:0000259" key="5">
    <source>
        <dbReference type="Pfam" id="PF00009"/>
    </source>
</evidence>
<organism evidence="6 7">
    <name type="scientific">Opisthorchis viverrini</name>
    <name type="common">Southeast Asian liver fluke</name>
    <dbReference type="NCBI Taxonomy" id="6198"/>
    <lineage>
        <taxon>Eukaryota</taxon>
        <taxon>Metazoa</taxon>
        <taxon>Spiralia</taxon>
        <taxon>Lophotrochozoa</taxon>
        <taxon>Platyhelminthes</taxon>
        <taxon>Trematoda</taxon>
        <taxon>Digenea</taxon>
        <taxon>Opisthorchiida</taxon>
        <taxon>Opisthorchiata</taxon>
        <taxon>Opisthorchiidae</taxon>
        <taxon>Opisthorchis</taxon>
    </lineage>
</organism>
<evidence type="ECO:0000313" key="6">
    <source>
        <dbReference type="EMBL" id="KER20050.1"/>
    </source>
</evidence>
<dbReference type="GO" id="GO:0005525">
    <property type="term" value="F:GTP binding"/>
    <property type="evidence" value="ECO:0007669"/>
    <property type="project" value="InterPro"/>
</dbReference>
<dbReference type="SUPFAM" id="SSF52540">
    <property type="entry name" value="P-loop containing nucleoside triphosphate hydrolases"/>
    <property type="match status" value="1"/>
</dbReference>
<name>A0A074Z9Y4_OPIVI</name>
<evidence type="ECO:0000256" key="2">
    <source>
        <dbReference type="ARBA" id="ARBA00022768"/>
    </source>
</evidence>
<feature type="compositionally biased region" description="Basic and acidic residues" evidence="4">
    <location>
        <begin position="98"/>
        <end position="107"/>
    </location>
</feature>
<dbReference type="STRING" id="6198.A0A074Z9Y4"/>
<evidence type="ECO:0000313" key="7">
    <source>
        <dbReference type="Proteomes" id="UP000054324"/>
    </source>
</evidence>
<dbReference type="RefSeq" id="XP_009176203.1">
    <property type="nucleotide sequence ID" value="XM_009177939.1"/>
</dbReference>
<dbReference type="GO" id="GO:0005829">
    <property type="term" value="C:cytosol"/>
    <property type="evidence" value="ECO:0007669"/>
    <property type="project" value="TreeGrafter"/>
</dbReference>
<dbReference type="CTD" id="20325482"/>
<protein>
    <recommendedName>
        <fullName evidence="5">Tr-type G domain-containing protein</fullName>
    </recommendedName>
</protein>
<evidence type="ECO:0000256" key="3">
    <source>
        <dbReference type="ARBA" id="ARBA00022917"/>
    </source>
</evidence>
<keyword evidence="1" id="KW-0963">Cytoplasm</keyword>
<dbReference type="PANTHER" id="PTHR42908:SF10">
    <property type="entry name" value="EUKARYOTIC TRANSLATION ELONGATION FACTOR 2"/>
    <property type="match status" value="1"/>
</dbReference>
<dbReference type="Pfam" id="PF00009">
    <property type="entry name" value="GTP_EFTU"/>
    <property type="match status" value="1"/>
</dbReference>
<feature type="domain" description="Tr-type G" evidence="5">
    <location>
        <begin position="1"/>
        <end position="77"/>
    </location>
</feature>
<keyword evidence="3" id="KW-0648">Protein biosynthesis</keyword>
<proteinExistence type="predicted"/>
<dbReference type="GeneID" id="20325482"/>
<sequence>MNLIDSPGHAEVTDALRAPDGAFDCVSGVCAQTETVLRQAIVEPILFMNKMNMGVTTSSCDTEERVLEKVNTITDQFEELDGTMDNISAPPTDGTVDFDSKLLARSP</sequence>
<keyword evidence="7" id="KW-1185">Reference proteome</keyword>
<keyword evidence="2" id="KW-0251">Elongation factor</keyword>
<dbReference type="PANTHER" id="PTHR42908">
    <property type="entry name" value="TRANSLATION ELONGATION FACTOR-RELATED"/>
    <property type="match status" value="1"/>
</dbReference>
<dbReference type="AlphaFoldDB" id="A0A074Z9Y4"/>